<dbReference type="InterPro" id="IPR036505">
    <property type="entry name" value="Amidase/PGRP_sf"/>
</dbReference>
<feature type="domain" description="N-acetylmuramoyl-L-alanine amidase" evidence="6">
    <location>
        <begin position="31"/>
        <end position="169"/>
    </location>
</feature>
<dbReference type="SMART" id="SM00644">
    <property type="entry name" value="Ami_2"/>
    <property type="match status" value="1"/>
</dbReference>
<accession>A0A6L7G352</accession>
<dbReference type="GO" id="GO:0071555">
    <property type="term" value="P:cell wall organization"/>
    <property type="evidence" value="ECO:0007669"/>
    <property type="project" value="UniProtKB-KW"/>
</dbReference>
<dbReference type="GO" id="GO:0009254">
    <property type="term" value="P:peptidoglycan turnover"/>
    <property type="evidence" value="ECO:0007669"/>
    <property type="project" value="TreeGrafter"/>
</dbReference>
<dbReference type="SUPFAM" id="SSF55846">
    <property type="entry name" value="N-acetylmuramoyl-L-alanine amidase-like"/>
    <property type="match status" value="1"/>
</dbReference>
<proteinExistence type="predicted"/>
<evidence type="ECO:0000256" key="2">
    <source>
        <dbReference type="ARBA" id="ARBA00011901"/>
    </source>
</evidence>
<keyword evidence="3" id="KW-0378">Hydrolase</keyword>
<dbReference type="InterPro" id="IPR002502">
    <property type="entry name" value="Amidase_domain"/>
</dbReference>
<dbReference type="PANTHER" id="PTHR30417:SF1">
    <property type="entry name" value="N-ACETYLMURAMOYL-L-ALANINE AMIDASE AMID"/>
    <property type="match status" value="1"/>
</dbReference>
<keyword evidence="8" id="KW-1185">Reference proteome</keyword>
<sequence length="253" mass="27254">MGSDSVPQGRRELKPVPVTVTGAPGALWHPSENHGARRDAARPDLIVLHHTAMDSAEAALERLCDPAPPQGLSPVSAHYLIAEDGRLWQLVDEAARAWHAGVGQWGDVVDVNSRSIGIELANPAPNPFAEPQMARLEALLPGIMARWDIPPARVIGHSDMAPGRKSDPGPKFDWRRLARQGLAVWPEGAGAGAPGDFLHDLAAIGYRMPEGGVPEILLEAFRMRFRPWGRGPLGTADRALAAQLARQVPVRRG</sequence>
<dbReference type="GO" id="GO:0019867">
    <property type="term" value="C:outer membrane"/>
    <property type="evidence" value="ECO:0007669"/>
    <property type="project" value="TreeGrafter"/>
</dbReference>
<protein>
    <recommendedName>
        <fullName evidence="2">N-acetylmuramoyl-L-alanine amidase</fullName>
        <ecNumber evidence="2">3.5.1.28</ecNumber>
    </recommendedName>
</protein>
<comment type="caution">
    <text evidence="7">The sequence shown here is derived from an EMBL/GenBank/DDBJ whole genome shotgun (WGS) entry which is preliminary data.</text>
</comment>
<dbReference type="AlphaFoldDB" id="A0A6L7G352"/>
<name>A0A6L7G352_9RHOB</name>
<keyword evidence="4" id="KW-0961">Cell wall biogenesis/degradation</keyword>
<dbReference type="InterPro" id="IPR051206">
    <property type="entry name" value="NAMLAA_amidase_2"/>
</dbReference>
<dbReference type="Pfam" id="PF01510">
    <property type="entry name" value="Amidase_2"/>
    <property type="match status" value="1"/>
</dbReference>
<feature type="region of interest" description="Disordered" evidence="5">
    <location>
        <begin position="1"/>
        <end position="37"/>
    </location>
</feature>
<evidence type="ECO:0000256" key="4">
    <source>
        <dbReference type="ARBA" id="ARBA00023316"/>
    </source>
</evidence>
<dbReference type="EC" id="3.5.1.28" evidence="2"/>
<evidence type="ECO:0000313" key="7">
    <source>
        <dbReference type="EMBL" id="MXN18339.1"/>
    </source>
</evidence>
<dbReference type="GO" id="GO:0009253">
    <property type="term" value="P:peptidoglycan catabolic process"/>
    <property type="evidence" value="ECO:0007669"/>
    <property type="project" value="InterPro"/>
</dbReference>
<dbReference type="EMBL" id="WUMU01000012">
    <property type="protein sequence ID" value="MXN18339.1"/>
    <property type="molecule type" value="Genomic_DNA"/>
</dbReference>
<dbReference type="Proteomes" id="UP000477911">
    <property type="component" value="Unassembled WGS sequence"/>
</dbReference>
<comment type="catalytic activity">
    <reaction evidence="1">
        <text>Hydrolyzes the link between N-acetylmuramoyl residues and L-amino acid residues in certain cell-wall glycopeptides.</text>
        <dbReference type="EC" id="3.5.1.28"/>
    </reaction>
</comment>
<gene>
    <name evidence="7" type="ORF">GR170_10865</name>
</gene>
<dbReference type="GO" id="GO:0008745">
    <property type="term" value="F:N-acetylmuramoyl-L-alanine amidase activity"/>
    <property type="evidence" value="ECO:0007669"/>
    <property type="project" value="UniProtKB-EC"/>
</dbReference>
<dbReference type="CDD" id="cd06583">
    <property type="entry name" value="PGRP"/>
    <property type="match status" value="1"/>
</dbReference>
<organism evidence="7 8">
    <name type="scientific">Pseudooceanicola albus</name>
    <dbReference type="NCBI Taxonomy" id="2692189"/>
    <lineage>
        <taxon>Bacteria</taxon>
        <taxon>Pseudomonadati</taxon>
        <taxon>Pseudomonadota</taxon>
        <taxon>Alphaproteobacteria</taxon>
        <taxon>Rhodobacterales</taxon>
        <taxon>Paracoccaceae</taxon>
        <taxon>Pseudooceanicola</taxon>
    </lineage>
</organism>
<evidence type="ECO:0000256" key="3">
    <source>
        <dbReference type="ARBA" id="ARBA00022801"/>
    </source>
</evidence>
<evidence type="ECO:0000256" key="1">
    <source>
        <dbReference type="ARBA" id="ARBA00001561"/>
    </source>
</evidence>
<evidence type="ECO:0000259" key="6">
    <source>
        <dbReference type="SMART" id="SM00644"/>
    </source>
</evidence>
<evidence type="ECO:0000256" key="5">
    <source>
        <dbReference type="SAM" id="MobiDB-lite"/>
    </source>
</evidence>
<dbReference type="PANTHER" id="PTHR30417">
    <property type="entry name" value="N-ACETYLMURAMOYL-L-ALANINE AMIDASE AMID"/>
    <property type="match status" value="1"/>
</dbReference>
<reference evidence="7 8" key="1">
    <citation type="submission" date="2019-12" db="EMBL/GenBank/DDBJ databases">
        <authorList>
            <person name="Li M."/>
        </authorList>
    </citation>
    <scope>NUCLEOTIDE SEQUENCE [LARGE SCALE GENOMIC DNA]</scope>
    <source>
        <strain evidence="7 8">GBMRC 2024</strain>
    </source>
</reference>
<evidence type="ECO:0000313" key="8">
    <source>
        <dbReference type="Proteomes" id="UP000477911"/>
    </source>
</evidence>
<dbReference type="Gene3D" id="3.40.80.10">
    <property type="entry name" value="Peptidoglycan recognition protein-like"/>
    <property type="match status" value="1"/>
</dbReference>